<dbReference type="EMBL" id="CAOJ01016308">
    <property type="protein sequence ID" value="CCO36687.1"/>
    <property type="molecule type" value="Genomic_DNA"/>
</dbReference>
<comment type="caution">
    <text evidence="2">The sequence shown here is derived from an EMBL/GenBank/DDBJ whole genome shotgun (WGS) entry which is preliminary data.</text>
</comment>
<evidence type="ECO:0000313" key="2">
    <source>
        <dbReference type="EMBL" id="CCO36687.1"/>
    </source>
</evidence>
<dbReference type="Proteomes" id="UP000012065">
    <property type="component" value="Unassembled WGS sequence"/>
</dbReference>
<organism evidence="2 3">
    <name type="scientific">Thanatephorus cucumeris (strain AG1-IB / isolate 7/3/14)</name>
    <name type="common">Lettuce bottom rot fungus</name>
    <name type="synonym">Rhizoctonia solani</name>
    <dbReference type="NCBI Taxonomy" id="1108050"/>
    <lineage>
        <taxon>Eukaryota</taxon>
        <taxon>Fungi</taxon>
        <taxon>Dikarya</taxon>
        <taxon>Basidiomycota</taxon>
        <taxon>Agaricomycotina</taxon>
        <taxon>Agaricomycetes</taxon>
        <taxon>Cantharellales</taxon>
        <taxon>Ceratobasidiaceae</taxon>
        <taxon>Rhizoctonia</taxon>
        <taxon>Rhizoctonia solani AG-1</taxon>
    </lineage>
</organism>
<name>M5CGT7_THACB</name>
<protein>
    <submittedName>
        <fullName evidence="2">Uncharacterized protein</fullName>
    </submittedName>
</protein>
<sequence>MPVYQSNAKLSFNHCIHIDFYVQNSPEPMKDNLGSAANIIHVLLNATNRRNIRASDATPTSTQDGDSCTG</sequence>
<feature type="compositionally biased region" description="Polar residues" evidence="1">
    <location>
        <begin position="57"/>
        <end position="70"/>
    </location>
</feature>
<evidence type="ECO:0000313" key="3">
    <source>
        <dbReference type="Proteomes" id="UP000012065"/>
    </source>
</evidence>
<gene>
    <name evidence="2" type="ORF">BN14_10829</name>
</gene>
<evidence type="ECO:0000256" key="1">
    <source>
        <dbReference type="SAM" id="MobiDB-lite"/>
    </source>
</evidence>
<dbReference type="AlphaFoldDB" id="M5CGT7"/>
<proteinExistence type="predicted"/>
<accession>M5CGT7</accession>
<reference evidence="2 3" key="1">
    <citation type="journal article" date="2013" name="J. Biotechnol.">
        <title>Establishment and interpretation of the genome sequence of the phytopathogenic fungus Rhizoctonia solani AG1-IB isolate 7/3/14.</title>
        <authorList>
            <person name="Wibberg D.W."/>
            <person name="Jelonek L.J."/>
            <person name="Rupp O.R."/>
            <person name="Hennig M.H."/>
            <person name="Eikmeyer F.E."/>
            <person name="Goesmann A.G."/>
            <person name="Hartmann A.H."/>
            <person name="Borriss R.B."/>
            <person name="Grosch R.G."/>
            <person name="Puehler A.P."/>
            <person name="Schlueter A.S."/>
        </authorList>
    </citation>
    <scope>NUCLEOTIDE SEQUENCE [LARGE SCALE GENOMIC DNA]</scope>
    <source>
        <strain evidence="3">AG1-IB / isolate 7/3/14</strain>
    </source>
</reference>
<feature type="region of interest" description="Disordered" evidence="1">
    <location>
        <begin position="51"/>
        <end position="70"/>
    </location>
</feature>
<dbReference type="HOGENOM" id="CLU_2759576_0_0_1"/>